<dbReference type="KEGG" id="acry:AC20117_10585"/>
<gene>
    <name evidence="1" type="ORF">SAMN04489742_1355</name>
</gene>
<dbReference type="Proteomes" id="UP000181917">
    <property type="component" value="Unassembled WGS sequence"/>
</dbReference>
<evidence type="ECO:0000313" key="1">
    <source>
        <dbReference type="EMBL" id="SDQ49915.1"/>
    </source>
</evidence>
<dbReference type="AlphaFoldDB" id="A0A1H1BD87"/>
<accession>A0A1H1BD87</accession>
<proteinExistence type="predicted"/>
<reference evidence="1 2" key="1">
    <citation type="submission" date="2016-10" db="EMBL/GenBank/DDBJ databases">
        <authorList>
            <person name="de Groot N.N."/>
        </authorList>
    </citation>
    <scope>NUCLEOTIDE SEQUENCE [LARGE SCALE GENOMIC DNA]</scope>
    <source>
        <strain evidence="1 2">DSM 20117</strain>
    </source>
</reference>
<sequence>MSRDELNDFCPKAANFHPVAYAFVPLTEDLTWRDSLPAAELAATYDADDSWPSPMQDDDDVARYDIAINGPD</sequence>
<name>A0A1H1BD87_9MICC</name>
<evidence type="ECO:0000313" key="2">
    <source>
        <dbReference type="Proteomes" id="UP000181917"/>
    </source>
</evidence>
<dbReference type="EMBL" id="FNKH01000002">
    <property type="protein sequence ID" value="SDQ49915.1"/>
    <property type="molecule type" value="Genomic_DNA"/>
</dbReference>
<keyword evidence="2" id="KW-1185">Reference proteome</keyword>
<protein>
    <submittedName>
        <fullName evidence="1">Uncharacterized protein</fullName>
    </submittedName>
</protein>
<organism evidence="1 2">
    <name type="scientific">Crystallibacter crystallopoietes</name>
    <dbReference type="NCBI Taxonomy" id="37928"/>
    <lineage>
        <taxon>Bacteria</taxon>
        <taxon>Bacillati</taxon>
        <taxon>Actinomycetota</taxon>
        <taxon>Actinomycetes</taxon>
        <taxon>Micrococcales</taxon>
        <taxon>Micrococcaceae</taxon>
        <taxon>Crystallibacter</taxon>
    </lineage>
</organism>
<dbReference type="RefSeq" id="WP_074699774.1">
    <property type="nucleotide sequence ID" value="NZ_CP018863.1"/>
</dbReference>